<dbReference type="PANTHER" id="PTHR42776">
    <property type="entry name" value="SERINE PEPTIDASE S9 FAMILY MEMBER"/>
    <property type="match status" value="1"/>
</dbReference>
<dbReference type="Gene3D" id="2.120.10.30">
    <property type="entry name" value="TolB, C-terminal domain"/>
    <property type="match status" value="1"/>
</dbReference>
<dbReference type="ESTHER" id="9sphi-a0a2s9jlt0">
    <property type="family name" value="Glutamyl_Peptidase_S9"/>
</dbReference>
<keyword evidence="1" id="KW-0378">Hydrolase</keyword>
<dbReference type="SUPFAM" id="SSF53474">
    <property type="entry name" value="alpha/beta-Hydrolases"/>
    <property type="match status" value="1"/>
</dbReference>
<dbReference type="AlphaFoldDB" id="A0A2S9JLT0"/>
<keyword evidence="5" id="KW-1185">Reference proteome</keyword>
<comment type="caution">
    <text evidence="4">The sequence shown here is derived from an EMBL/GenBank/DDBJ whole genome shotgun (WGS) entry which is preliminary data.</text>
</comment>
<sequence length="801" mass="90877">MRLSIGLLLLSFFGLAHAQENITYQKPSEEILALADFKRPPSVMLSPDKQWMVLSYRSTYKSLDELNQKEVRLAGLRINPITNISSRVTYINDIRLKRLGEDGEVEISGLPEHPRIANMSFSPDDKFLALTHTAADGVELWVIELETAQARKLTDTDLNAAMGRPYTWYSDGKALLISKLPAERSALIDSSKDLPVGPIVSTSDGQISQLRTYQDLLKNPQDEANFETLAQSELYTVNLEGQQSKFLDKAIYHQHAFSPDGQYLLVTVIKRPFSYVVSLRSFPQETTVYDLEGNPIKVVNEVPLNEIQPKGFSSTRKGKRHMYWRGDKPASLYYVEALDGGDASQVATYRDELFSWDAPFDGNPVSLVKVTDRFSNVIWGDEEHALVYTSWYDTRSEKIFALNPKAKDHRLVLERNSQDRYKAPGDVYTARNDYGRHVIYMDKNKSYWVSDGYTKDGQFPYIAEMDWSTLNRKNVYTVDNPGKKEDIVSLVDVKKGDILVAIQSQTEYPNFYLKNIRKNKVTALTDFKNPFQSLKGVYKEVIHYKRKDGVDLSGTLYLPAGYDRQKKTDKLPLLIWAYPTEYKDRTTAGQSTANPHAFTFPSYGSFVYWVTKGYAVLDNAAFPIIGEGDEEPNDTFIEQLVANGAAAIDAVDKLGFIDKNRIGVGGHSYGAFMTANLLSHSDLFAVGIARSGAYNRTLTPFGFQREQRNYWDDPGLYNRMSPFMNAEKMKTPMLLIHGDADNNPGTFTLQTERYFQALKNMGAPVRMVLLPLESHGYAAEESILHTLWEQDQFLEKYLKKN</sequence>
<evidence type="ECO:0000256" key="1">
    <source>
        <dbReference type="ARBA" id="ARBA00022801"/>
    </source>
</evidence>
<feature type="signal peptide" evidence="2">
    <location>
        <begin position="1"/>
        <end position="18"/>
    </location>
</feature>
<evidence type="ECO:0000259" key="3">
    <source>
        <dbReference type="Pfam" id="PF00326"/>
    </source>
</evidence>
<dbReference type="Proteomes" id="UP000238642">
    <property type="component" value="Unassembled WGS sequence"/>
</dbReference>
<dbReference type="GO" id="GO:0006508">
    <property type="term" value="P:proteolysis"/>
    <property type="evidence" value="ECO:0007669"/>
    <property type="project" value="InterPro"/>
</dbReference>
<dbReference type="PANTHER" id="PTHR42776:SF28">
    <property type="entry name" value="GLUTAMYL ENDOPEPTIDASE, CHLOROPLASTIC-RELATED"/>
    <property type="match status" value="1"/>
</dbReference>
<accession>A0A2S9JLT0</accession>
<feature type="chain" id="PRO_5015556445" evidence="2">
    <location>
        <begin position="19"/>
        <end position="801"/>
    </location>
</feature>
<dbReference type="Pfam" id="PF00326">
    <property type="entry name" value="Peptidase_S9"/>
    <property type="match status" value="1"/>
</dbReference>
<dbReference type="OrthoDB" id="6388416at2"/>
<dbReference type="SUPFAM" id="SSF82171">
    <property type="entry name" value="DPP6 N-terminal domain-like"/>
    <property type="match status" value="1"/>
</dbReference>
<dbReference type="InterPro" id="IPR011042">
    <property type="entry name" value="6-blade_b-propeller_TolB-like"/>
</dbReference>
<dbReference type="Gene3D" id="3.40.50.1820">
    <property type="entry name" value="alpha/beta hydrolase"/>
    <property type="match status" value="1"/>
</dbReference>
<gene>
    <name evidence="4" type="ORF">C5749_11465</name>
</gene>
<protein>
    <submittedName>
        <fullName evidence="4">S9 family peptidase</fullName>
    </submittedName>
</protein>
<reference evidence="4 5" key="1">
    <citation type="submission" date="2018-02" db="EMBL/GenBank/DDBJ databases">
        <title>The draft genome of Sphingobacterium gobiense H7.</title>
        <authorList>
            <person name="Li L."/>
            <person name="Liu L."/>
            <person name="Zhang X."/>
            <person name="Wang T."/>
            <person name="Liang L."/>
        </authorList>
    </citation>
    <scope>NUCLEOTIDE SEQUENCE [LARGE SCALE GENOMIC DNA]</scope>
    <source>
        <strain evidence="4 5">ACCC 05757</strain>
    </source>
</reference>
<dbReference type="RefSeq" id="WP_105726150.1">
    <property type="nucleotide sequence ID" value="NZ_PVBS01000002.1"/>
</dbReference>
<proteinExistence type="predicted"/>
<evidence type="ECO:0000256" key="2">
    <source>
        <dbReference type="SAM" id="SignalP"/>
    </source>
</evidence>
<organism evidence="4 5">
    <name type="scientific">Sphingobacterium gobiense</name>
    <dbReference type="NCBI Taxonomy" id="1382456"/>
    <lineage>
        <taxon>Bacteria</taxon>
        <taxon>Pseudomonadati</taxon>
        <taxon>Bacteroidota</taxon>
        <taxon>Sphingobacteriia</taxon>
        <taxon>Sphingobacteriales</taxon>
        <taxon>Sphingobacteriaceae</taxon>
        <taxon>Sphingobacterium</taxon>
    </lineage>
</organism>
<feature type="domain" description="Peptidase S9 prolyl oligopeptidase catalytic" evidence="3">
    <location>
        <begin position="645"/>
        <end position="800"/>
    </location>
</feature>
<keyword evidence="2" id="KW-0732">Signal</keyword>
<dbReference type="EMBL" id="PVBS01000002">
    <property type="protein sequence ID" value="PRD54102.1"/>
    <property type="molecule type" value="Genomic_DNA"/>
</dbReference>
<evidence type="ECO:0000313" key="4">
    <source>
        <dbReference type="EMBL" id="PRD54102.1"/>
    </source>
</evidence>
<dbReference type="InterPro" id="IPR001375">
    <property type="entry name" value="Peptidase_S9_cat"/>
</dbReference>
<dbReference type="InterPro" id="IPR029058">
    <property type="entry name" value="AB_hydrolase_fold"/>
</dbReference>
<dbReference type="GO" id="GO:0004252">
    <property type="term" value="F:serine-type endopeptidase activity"/>
    <property type="evidence" value="ECO:0007669"/>
    <property type="project" value="TreeGrafter"/>
</dbReference>
<evidence type="ECO:0000313" key="5">
    <source>
        <dbReference type="Proteomes" id="UP000238642"/>
    </source>
</evidence>
<name>A0A2S9JLT0_9SPHI</name>